<dbReference type="Gene3D" id="3.40.50.720">
    <property type="entry name" value="NAD(P)-binding Rossmann-like Domain"/>
    <property type="match status" value="2"/>
</dbReference>
<evidence type="ECO:0000259" key="3">
    <source>
        <dbReference type="Pfam" id="PF02826"/>
    </source>
</evidence>
<dbReference type="RefSeq" id="WP_253479113.1">
    <property type="nucleotide sequence ID" value="NZ_JALJXV010000006.1"/>
</dbReference>
<evidence type="ECO:0000313" key="4">
    <source>
        <dbReference type="EMBL" id="MCP1675560.1"/>
    </source>
</evidence>
<dbReference type="CDD" id="cd05300">
    <property type="entry name" value="2-Hacid_dh_1"/>
    <property type="match status" value="1"/>
</dbReference>
<feature type="domain" description="D-isomer specific 2-hydroxyacid dehydrogenase NAD-binding" evidence="3">
    <location>
        <begin position="106"/>
        <end position="278"/>
    </location>
</feature>
<dbReference type="GO" id="GO:0016616">
    <property type="term" value="F:oxidoreductase activity, acting on the CH-OH group of donors, NAD or NADP as acceptor"/>
    <property type="evidence" value="ECO:0007669"/>
    <property type="project" value="UniProtKB-ARBA"/>
</dbReference>
<dbReference type="InterPro" id="IPR036291">
    <property type="entry name" value="NAD(P)-bd_dom_sf"/>
</dbReference>
<name>A0AAE3KBH7_9GAMM</name>
<keyword evidence="1" id="KW-0560">Oxidoreductase</keyword>
<evidence type="ECO:0000256" key="2">
    <source>
        <dbReference type="ARBA" id="ARBA00023027"/>
    </source>
</evidence>
<accession>A0AAE3KBH7</accession>
<reference evidence="4" key="1">
    <citation type="submission" date="2022-03" db="EMBL/GenBank/DDBJ databases">
        <title>Genomic Encyclopedia of Type Strains, Phase III (KMG-III): the genomes of soil and plant-associated and newly described type strains.</title>
        <authorList>
            <person name="Whitman W."/>
        </authorList>
    </citation>
    <scope>NUCLEOTIDE SEQUENCE</scope>
    <source>
        <strain evidence="4">ANL 6-2</strain>
    </source>
</reference>
<keyword evidence="5" id="KW-1185">Reference proteome</keyword>
<comment type="caution">
    <text evidence="4">The sequence shown here is derived from an EMBL/GenBank/DDBJ whole genome shotgun (WGS) entry which is preliminary data.</text>
</comment>
<dbReference type="InterPro" id="IPR006140">
    <property type="entry name" value="D-isomer_DH_NAD-bd"/>
</dbReference>
<dbReference type="Pfam" id="PF02826">
    <property type="entry name" value="2-Hacid_dh_C"/>
    <property type="match status" value="1"/>
</dbReference>
<dbReference type="PROSITE" id="PS00671">
    <property type="entry name" value="D_2_HYDROXYACID_DH_3"/>
    <property type="match status" value="1"/>
</dbReference>
<dbReference type="PANTHER" id="PTHR43333:SF1">
    <property type="entry name" value="D-ISOMER SPECIFIC 2-HYDROXYACID DEHYDROGENASE NAD-BINDING DOMAIN-CONTAINING PROTEIN"/>
    <property type="match status" value="1"/>
</dbReference>
<organism evidence="4 5">
    <name type="scientific">Natronocella acetinitrilica</name>
    <dbReference type="NCBI Taxonomy" id="414046"/>
    <lineage>
        <taxon>Bacteria</taxon>
        <taxon>Pseudomonadati</taxon>
        <taxon>Pseudomonadota</taxon>
        <taxon>Gammaproteobacteria</taxon>
        <taxon>Chromatiales</taxon>
        <taxon>Ectothiorhodospiraceae</taxon>
        <taxon>Natronocella</taxon>
    </lineage>
</organism>
<sequence>MTRDILLLTDEAARYAEALEERGLNDVTLHVAESLDELDDQALAAPVALGKPALLCKVIDRMPALEWVQSTFAGVDALLDPALRRDYRLTGVKGVFGPLMSEYVLGQIIAVERDFRRMDRAQAAARWEPFPYSGLRGRTMGIAGLGSIGRDIAATARHFGMRVLGYKRSPGEVEGVDAVYAGADFAEFAAAVDYLVLVMPATAETEHVINATTLSAMKPSAWLINVGRGALVNEAALAEALEQRRIGGAILDVFEEEPLPGSSSLWKLSNVVITPHVAAESFPEDIAGIFADNWQRFQGGKPLLYEIDFERGY</sequence>
<protein>
    <submittedName>
        <fullName evidence="4">Phosphoglycerate dehydrogenase-like enzyme</fullName>
    </submittedName>
</protein>
<dbReference type="EMBL" id="JALJXV010000006">
    <property type="protein sequence ID" value="MCP1675560.1"/>
    <property type="molecule type" value="Genomic_DNA"/>
</dbReference>
<dbReference type="GO" id="GO:0051287">
    <property type="term" value="F:NAD binding"/>
    <property type="evidence" value="ECO:0007669"/>
    <property type="project" value="InterPro"/>
</dbReference>
<keyword evidence="2" id="KW-0520">NAD</keyword>
<evidence type="ECO:0000313" key="5">
    <source>
        <dbReference type="Proteomes" id="UP001205843"/>
    </source>
</evidence>
<evidence type="ECO:0000256" key="1">
    <source>
        <dbReference type="ARBA" id="ARBA00023002"/>
    </source>
</evidence>
<dbReference type="Proteomes" id="UP001205843">
    <property type="component" value="Unassembled WGS sequence"/>
</dbReference>
<gene>
    <name evidence="4" type="ORF">J2T57_002710</name>
</gene>
<dbReference type="AlphaFoldDB" id="A0AAE3KBH7"/>
<proteinExistence type="predicted"/>
<dbReference type="SUPFAM" id="SSF51735">
    <property type="entry name" value="NAD(P)-binding Rossmann-fold domains"/>
    <property type="match status" value="1"/>
</dbReference>
<dbReference type="InterPro" id="IPR029753">
    <property type="entry name" value="D-isomer_DH_CS"/>
</dbReference>
<dbReference type="PANTHER" id="PTHR43333">
    <property type="entry name" value="2-HACID_DH_C DOMAIN-CONTAINING PROTEIN"/>
    <property type="match status" value="1"/>
</dbReference>